<evidence type="ECO:0008006" key="3">
    <source>
        <dbReference type="Google" id="ProtNLM"/>
    </source>
</evidence>
<dbReference type="Proteomes" id="UP001062443">
    <property type="component" value="Unassembled WGS sequence"/>
</dbReference>
<comment type="caution">
    <text evidence="1">The sequence shown here is derived from an EMBL/GenBank/DDBJ whole genome shotgun (WGS) entry which is preliminary data.</text>
</comment>
<proteinExistence type="predicted"/>
<organism evidence="1 2">
    <name type="scientific">Neokomagataea tanensis NBRC 106556</name>
    <dbReference type="NCBI Taxonomy" id="1223519"/>
    <lineage>
        <taxon>Bacteria</taxon>
        <taxon>Pseudomonadati</taxon>
        <taxon>Pseudomonadota</taxon>
        <taxon>Alphaproteobacteria</taxon>
        <taxon>Acetobacterales</taxon>
        <taxon>Acetobacteraceae</taxon>
        <taxon>Neokomagataea</taxon>
    </lineage>
</organism>
<protein>
    <recommendedName>
        <fullName evidence="3">Uracil-DNA glycosylase-like domain-containing protein</fullName>
    </recommendedName>
</protein>
<name>A0ABQ0QGG5_9PROT</name>
<evidence type="ECO:0000313" key="1">
    <source>
        <dbReference type="EMBL" id="GBR43835.1"/>
    </source>
</evidence>
<dbReference type="RefSeq" id="WP_068172459.1">
    <property type="nucleotide sequence ID" value="NZ_BAQB01000001.1"/>
</dbReference>
<dbReference type="EMBL" id="BAQB01000001">
    <property type="protein sequence ID" value="GBR43835.1"/>
    <property type="molecule type" value="Genomic_DNA"/>
</dbReference>
<reference evidence="1" key="1">
    <citation type="submission" date="2013-04" db="EMBL/GenBank/DDBJ databases">
        <title>The genome sequencing project of 58 acetic acid bacteria.</title>
        <authorList>
            <person name="Okamoto-Kainuma A."/>
            <person name="Ishikawa M."/>
            <person name="Umino S."/>
            <person name="Koizumi Y."/>
            <person name="Shiwa Y."/>
            <person name="Yoshikawa H."/>
            <person name="Matsutani M."/>
            <person name="Matsushita K."/>
        </authorList>
    </citation>
    <scope>NUCLEOTIDE SEQUENCE</scope>
    <source>
        <strain evidence="1">NBRC 106556</strain>
    </source>
</reference>
<evidence type="ECO:0000313" key="2">
    <source>
        <dbReference type="Proteomes" id="UP001062443"/>
    </source>
</evidence>
<accession>A0ABQ0QGG5</accession>
<keyword evidence="2" id="KW-1185">Reference proteome</keyword>
<gene>
    <name evidence="1" type="ORF">AA106556_0229</name>
</gene>
<sequence length="179" mass="19048">MTYTLPSEALPPTLLAPSEGSTPLLSSPSILIVAIGQTLSQAHLKDILEARGIGFSPSSSLHPYACFSQANVTVTSPIAQPNHLKNAKHTLQHELNTLPGLQLVIAIGLSTHITLMEACGVTLSRQIFYPNTITRLPDGLLVAHLPSPGTTMKSSSFTRMITALDELLPDIENALTPHA</sequence>